<dbReference type="RefSeq" id="WP_152803396.1">
    <property type="nucleotide sequence ID" value="NZ_WHNX01000010.1"/>
</dbReference>
<sequence length="70" mass="8032">KNLDFDVEEEKILSTNSKEININLKEINKLVEENIIKMLEASGMNKTEIAKSLGISRTALWKKIRTKNTN</sequence>
<dbReference type="Proteomes" id="UP000440004">
    <property type="component" value="Unassembled WGS sequence"/>
</dbReference>
<feature type="domain" description="DNA binding HTH" evidence="1">
    <location>
        <begin position="35"/>
        <end position="65"/>
    </location>
</feature>
<dbReference type="PRINTS" id="PR01590">
    <property type="entry name" value="HTHFIS"/>
</dbReference>
<reference evidence="2 3" key="1">
    <citation type="submission" date="2019-10" db="EMBL/GenBank/DDBJ databases">
        <title>Alkalibaculum tamaniensis sp.nov., a new alkaliphilic acetogen, isolated on methoxylated aromatics from a mud volcano.</title>
        <authorList>
            <person name="Khomyakova M.A."/>
            <person name="Merkel A.Y."/>
            <person name="Bonch-Osmolovskaya E.A."/>
            <person name="Slobodkin A.I."/>
        </authorList>
    </citation>
    <scope>NUCLEOTIDE SEQUENCE [LARGE SCALE GENOMIC DNA]</scope>
    <source>
        <strain evidence="2 3">M08DMB</strain>
    </source>
</reference>
<feature type="non-terminal residue" evidence="2">
    <location>
        <position position="1"/>
    </location>
</feature>
<dbReference type="SUPFAM" id="SSF46689">
    <property type="entry name" value="Homeodomain-like"/>
    <property type="match status" value="1"/>
</dbReference>
<proteinExistence type="predicted"/>
<dbReference type="Pfam" id="PF02954">
    <property type="entry name" value="HTH_8"/>
    <property type="match status" value="1"/>
</dbReference>
<accession>A0A6A7K8J0</accession>
<evidence type="ECO:0000313" key="3">
    <source>
        <dbReference type="Proteomes" id="UP000440004"/>
    </source>
</evidence>
<keyword evidence="3" id="KW-1185">Reference proteome</keyword>
<dbReference type="AlphaFoldDB" id="A0A6A7K8J0"/>
<comment type="caution">
    <text evidence="2">The sequence shown here is derived from an EMBL/GenBank/DDBJ whole genome shotgun (WGS) entry which is preliminary data.</text>
</comment>
<dbReference type="GO" id="GO:0043565">
    <property type="term" value="F:sequence-specific DNA binding"/>
    <property type="evidence" value="ECO:0007669"/>
    <property type="project" value="InterPro"/>
</dbReference>
<dbReference type="Gene3D" id="1.10.10.60">
    <property type="entry name" value="Homeodomain-like"/>
    <property type="match status" value="1"/>
</dbReference>
<evidence type="ECO:0000259" key="1">
    <source>
        <dbReference type="Pfam" id="PF02954"/>
    </source>
</evidence>
<dbReference type="InterPro" id="IPR002197">
    <property type="entry name" value="HTH_Fis"/>
</dbReference>
<organism evidence="2 3">
    <name type="scientific">Alkalibaculum sporogenes</name>
    <dbReference type="NCBI Taxonomy" id="2655001"/>
    <lineage>
        <taxon>Bacteria</taxon>
        <taxon>Bacillati</taxon>
        <taxon>Bacillota</taxon>
        <taxon>Clostridia</taxon>
        <taxon>Eubacteriales</taxon>
        <taxon>Eubacteriaceae</taxon>
        <taxon>Alkalibaculum</taxon>
    </lineage>
</organism>
<dbReference type="EMBL" id="WHNX01000010">
    <property type="protein sequence ID" value="MPW25685.1"/>
    <property type="molecule type" value="Genomic_DNA"/>
</dbReference>
<evidence type="ECO:0000313" key="2">
    <source>
        <dbReference type="EMBL" id="MPW25685.1"/>
    </source>
</evidence>
<gene>
    <name evidence="2" type="ORF">GC105_07765</name>
</gene>
<name>A0A6A7K8J0_9FIRM</name>
<dbReference type="InterPro" id="IPR009057">
    <property type="entry name" value="Homeodomain-like_sf"/>
</dbReference>
<protein>
    <submittedName>
        <fullName evidence="2">HTH domain-containing protein</fullName>
    </submittedName>
</protein>